<dbReference type="OrthoDB" id="5492830at2"/>
<dbReference type="Gene3D" id="1.25.40.10">
    <property type="entry name" value="Tetratricopeptide repeat domain"/>
    <property type="match status" value="1"/>
</dbReference>
<dbReference type="EMBL" id="MPIN01000012">
    <property type="protein sequence ID" value="OJH36029.1"/>
    <property type="molecule type" value="Genomic_DNA"/>
</dbReference>
<evidence type="ECO:0000313" key="5">
    <source>
        <dbReference type="EMBL" id="OJH36029.1"/>
    </source>
</evidence>
<dbReference type="RefSeq" id="WP_071903055.1">
    <property type="nucleotide sequence ID" value="NZ_MPIN01000012.1"/>
</dbReference>
<keyword evidence="6" id="KW-1185">Reference proteome</keyword>
<dbReference type="Proteomes" id="UP000182229">
    <property type="component" value="Unassembled WGS sequence"/>
</dbReference>
<accession>A0A1L9B183</accession>
<feature type="chain" id="PRO_5012386015" evidence="4">
    <location>
        <begin position="22"/>
        <end position="404"/>
    </location>
</feature>
<gene>
    <name evidence="5" type="ORF">BON30_36130</name>
</gene>
<dbReference type="PROSITE" id="PS50005">
    <property type="entry name" value="TPR"/>
    <property type="match status" value="3"/>
</dbReference>
<dbReference type="Pfam" id="PF13181">
    <property type="entry name" value="TPR_8"/>
    <property type="match status" value="1"/>
</dbReference>
<dbReference type="InterPro" id="IPR019734">
    <property type="entry name" value="TPR_rpt"/>
</dbReference>
<feature type="repeat" description="TPR" evidence="3">
    <location>
        <begin position="214"/>
        <end position="247"/>
    </location>
</feature>
<sequence>MPRLRLPGALLALLLTGSGCAASRAARPVSEEDREGYEARLRKAQALQRGAHLDASREELESLAREVGERLEKHPRDVGLHAVLARTALALRQPDRARVETERVLALAPEQAEAHYLQAFFLGGTGQPTAALAEARSATRLAPHQGRYWQLLGTLHLQLDQPAEARAALTRALELEPRDAQGFFLLGLLEIDEGRPDEALTALERARELEPDFVLAHTHAGQLLQQRGESAAALASFQKAATLEPRNWRTRESLVQVHQALGDTARRDAEREALLKLRQEGLVAQDYFIRERFREGEHTVVVVEDFELKGDWARRYEFQVYAPGSKEPVRVISLGSYAFTNAFAHERDPSLPRLFHLDAYAADTTHETYGLFQGEPSYDDTRARVLAILRGELEPTSSTKPGAG</sequence>
<dbReference type="InterPro" id="IPR011990">
    <property type="entry name" value="TPR-like_helical_dom_sf"/>
</dbReference>
<evidence type="ECO:0000256" key="4">
    <source>
        <dbReference type="SAM" id="SignalP"/>
    </source>
</evidence>
<comment type="caution">
    <text evidence="5">The sequence shown here is derived from an EMBL/GenBank/DDBJ whole genome shotgun (WGS) entry which is preliminary data.</text>
</comment>
<feature type="repeat" description="TPR" evidence="3">
    <location>
        <begin position="180"/>
        <end position="213"/>
    </location>
</feature>
<feature type="repeat" description="TPR" evidence="3">
    <location>
        <begin position="146"/>
        <end position="179"/>
    </location>
</feature>
<keyword evidence="4" id="KW-0732">Signal</keyword>
<keyword evidence="2 3" id="KW-0802">TPR repeat</keyword>
<feature type="signal peptide" evidence="4">
    <location>
        <begin position="1"/>
        <end position="21"/>
    </location>
</feature>
<proteinExistence type="predicted"/>
<dbReference type="PROSITE" id="PS51257">
    <property type="entry name" value="PROKAR_LIPOPROTEIN"/>
    <property type="match status" value="1"/>
</dbReference>
<protein>
    <submittedName>
        <fullName evidence="5">Uncharacterized protein</fullName>
    </submittedName>
</protein>
<dbReference type="AlphaFoldDB" id="A0A1L9B183"/>
<evidence type="ECO:0000256" key="1">
    <source>
        <dbReference type="ARBA" id="ARBA00022737"/>
    </source>
</evidence>
<reference evidence="6" key="1">
    <citation type="submission" date="2016-11" db="EMBL/GenBank/DDBJ databases">
        <authorList>
            <person name="Shukria A."/>
            <person name="Stevens D.C."/>
        </authorList>
    </citation>
    <scope>NUCLEOTIDE SEQUENCE [LARGE SCALE GENOMIC DNA]</scope>
    <source>
        <strain evidence="6">Cbfe23</strain>
    </source>
</reference>
<dbReference type="SUPFAM" id="SSF48452">
    <property type="entry name" value="TPR-like"/>
    <property type="match status" value="1"/>
</dbReference>
<evidence type="ECO:0000313" key="6">
    <source>
        <dbReference type="Proteomes" id="UP000182229"/>
    </source>
</evidence>
<dbReference type="InterPro" id="IPR050498">
    <property type="entry name" value="Ycf3"/>
</dbReference>
<dbReference type="STRING" id="83449.BON30_36130"/>
<organism evidence="5 6">
    <name type="scientific">Cystobacter ferrugineus</name>
    <dbReference type="NCBI Taxonomy" id="83449"/>
    <lineage>
        <taxon>Bacteria</taxon>
        <taxon>Pseudomonadati</taxon>
        <taxon>Myxococcota</taxon>
        <taxon>Myxococcia</taxon>
        <taxon>Myxococcales</taxon>
        <taxon>Cystobacterineae</taxon>
        <taxon>Archangiaceae</taxon>
        <taxon>Cystobacter</taxon>
    </lineage>
</organism>
<reference evidence="5 6" key="2">
    <citation type="submission" date="2016-12" db="EMBL/GenBank/DDBJ databases">
        <title>Draft Genome Sequence of Cystobacter ferrugineus Strain Cbfe23.</title>
        <authorList>
            <person name="Akbar S."/>
            <person name="Dowd S.E."/>
            <person name="Stevens D.C."/>
        </authorList>
    </citation>
    <scope>NUCLEOTIDE SEQUENCE [LARGE SCALE GENOMIC DNA]</scope>
    <source>
        <strain evidence="5 6">Cbfe23</strain>
    </source>
</reference>
<dbReference type="SMART" id="SM00028">
    <property type="entry name" value="TPR"/>
    <property type="match status" value="5"/>
</dbReference>
<dbReference type="PANTHER" id="PTHR44858">
    <property type="entry name" value="TETRATRICOPEPTIDE REPEAT PROTEIN 6"/>
    <property type="match status" value="1"/>
</dbReference>
<keyword evidence="1" id="KW-0677">Repeat</keyword>
<evidence type="ECO:0000256" key="2">
    <source>
        <dbReference type="ARBA" id="ARBA00022803"/>
    </source>
</evidence>
<dbReference type="Pfam" id="PF13432">
    <property type="entry name" value="TPR_16"/>
    <property type="match status" value="1"/>
</dbReference>
<dbReference type="PANTHER" id="PTHR44858:SF1">
    <property type="entry name" value="UDP-N-ACETYLGLUCOSAMINE--PEPTIDE N-ACETYLGLUCOSAMINYLTRANSFERASE SPINDLY-RELATED"/>
    <property type="match status" value="1"/>
</dbReference>
<name>A0A1L9B183_9BACT</name>
<evidence type="ECO:0000256" key="3">
    <source>
        <dbReference type="PROSITE-ProRule" id="PRU00339"/>
    </source>
</evidence>